<evidence type="ECO:0000313" key="5">
    <source>
        <dbReference type="Proteomes" id="UP000003490"/>
    </source>
</evidence>
<evidence type="ECO:0000313" key="6">
    <source>
        <dbReference type="Proteomes" id="UP000220611"/>
    </source>
</evidence>
<gene>
    <name evidence="4" type="ORF">CH238_14265</name>
    <name evidence="3" type="ORF">CLOLEP_00052</name>
</gene>
<keyword evidence="6" id="KW-1185">Reference proteome</keyword>
<comment type="caution">
    <text evidence="3">The sequence shown here is derived from an EMBL/GenBank/DDBJ whole genome shotgun (WGS) entry which is preliminary data.</text>
</comment>
<evidence type="ECO:0000313" key="3">
    <source>
        <dbReference type="EMBL" id="EDO63142.1"/>
    </source>
</evidence>
<dbReference type="AlphaFoldDB" id="A7VNC8"/>
<keyword evidence="2" id="KW-0472">Membrane</keyword>
<dbReference type="InterPro" id="IPR010540">
    <property type="entry name" value="CmpB_TMEM229"/>
</dbReference>
<reference evidence="3 5" key="2">
    <citation type="submission" date="2007-08" db="EMBL/GenBank/DDBJ databases">
        <authorList>
            <person name="Fulton L."/>
            <person name="Clifton S."/>
            <person name="Fulton B."/>
            <person name="Xu J."/>
            <person name="Minx P."/>
            <person name="Pepin K.H."/>
            <person name="Johnson M."/>
            <person name="Thiruvilangam P."/>
            <person name="Bhonagiri V."/>
            <person name="Nash W.E."/>
            <person name="Wang C."/>
            <person name="Mardis E.R."/>
            <person name="Wilson R.K."/>
        </authorList>
    </citation>
    <scope>NUCLEOTIDE SEQUENCE [LARGE SCALE GENOMIC DNA]</scope>
    <source>
        <strain evidence="3 5">DSM 753</strain>
    </source>
</reference>
<feature type="transmembrane region" description="Helical" evidence="2">
    <location>
        <begin position="45"/>
        <end position="66"/>
    </location>
</feature>
<feature type="transmembrane region" description="Helical" evidence="2">
    <location>
        <begin position="116"/>
        <end position="137"/>
    </location>
</feature>
<dbReference type="Pfam" id="PF06541">
    <property type="entry name" value="ABC_trans_CmpB"/>
    <property type="match status" value="1"/>
</dbReference>
<name>A7VNC8_9FIRM</name>
<reference evidence="4 6" key="3">
    <citation type="submission" date="2017-07" db="EMBL/GenBank/DDBJ databases">
        <title>Prevalence of linear plasmids in Cutibacterium (Propionibacterium) acnes isolates obtained from prostatic tissue.</title>
        <authorList>
            <person name="Davidsson S."/>
            <person name="Carlsson J."/>
            <person name="Molling P."/>
            <person name="Andren O."/>
            <person name="Andersson S.-O."/>
            <person name="Brzuszkiewicz E."/>
            <person name="Poehlein A."/>
            <person name="Al-Zeer M."/>
            <person name="Brinkmann V."/>
            <person name="Scavenius C."/>
            <person name="Nazipi S."/>
            <person name="Soderquist B."/>
            <person name="Bruggemann H."/>
        </authorList>
    </citation>
    <scope>NUCLEOTIDE SEQUENCE [LARGE SCALE GENOMIC DNA]</scope>
    <source>
        <strain evidence="4 6">DSM 753</strain>
    </source>
</reference>
<keyword evidence="2" id="KW-0812">Transmembrane</keyword>
<feature type="transmembrane region" description="Helical" evidence="2">
    <location>
        <begin position="149"/>
        <end position="170"/>
    </location>
</feature>
<dbReference type="EMBL" id="NOXF01000018">
    <property type="protein sequence ID" value="PEQ23366.1"/>
    <property type="molecule type" value="Genomic_DNA"/>
</dbReference>
<dbReference type="OrthoDB" id="9789229at2"/>
<feature type="coiled-coil region" evidence="1">
    <location>
        <begin position="173"/>
        <end position="200"/>
    </location>
</feature>
<feature type="transmembrane region" description="Helical" evidence="2">
    <location>
        <begin position="14"/>
        <end position="33"/>
    </location>
</feature>
<evidence type="ECO:0000313" key="4">
    <source>
        <dbReference type="EMBL" id="PEQ23366.1"/>
    </source>
</evidence>
<organism evidence="3 5">
    <name type="scientific">[Clostridium] leptum DSM 753</name>
    <dbReference type="NCBI Taxonomy" id="428125"/>
    <lineage>
        <taxon>Bacteria</taxon>
        <taxon>Bacillati</taxon>
        <taxon>Bacillota</taxon>
        <taxon>Clostridia</taxon>
        <taxon>Eubacteriales</taxon>
        <taxon>Oscillospiraceae</taxon>
        <taxon>Oscillospiraceae incertae sedis</taxon>
    </lineage>
</organism>
<reference evidence="3 5" key="1">
    <citation type="submission" date="2007-08" db="EMBL/GenBank/DDBJ databases">
        <title>Draft genome sequence of Clostridium leptum (DSM 753).</title>
        <authorList>
            <person name="Sudarsanam P."/>
            <person name="Ley R."/>
            <person name="Guruge J."/>
            <person name="Turnbaugh P.J."/>
            <person name="Mahowald M."/>
            <person name="Liep D."/>
            <person name="Gordon J."/>
        </authorList>
    </citation>
    <scope>NUCLEOTIDE SEQUENCE [LARGE SCALE GENOMIC DNA]</scope>
    <source>
        <strain evidence="3 5">DSM 753</strain>
    </source>
</reference>
<dbReference type="Proteomes" id="UP000220611">
    <property type="component" value="Unassembled WGS sequence"/>
</dbReference>
<dbReference type="eggNOG" id="COG4905">
    <property type="taxonomic scope" value="Bacteria"/>
</dbReference>
<dbReference type="EMBL" id="ABCB02000005">
    <property type="protein sequence ID" value="EDO63142.1"/>
    <property type="molecule type" value="Genomic_DNA"/>
</dbReference>
<evidence type="ECO:0000256" key="2">
    <source>
        <dbReference type="SAM" id="Phobius"/>
    </source>
</evidence>
<evidence type="ECO:0000256" key="1">
    <source>
        <dbReference type="SAM" id="Coils"/>
    </source>
</evidence>
<dbReference type="Proteomes" id="UP000003490">
    <property type="component" value="Unassembled WGS sequence"/>
</dbReference>
<feature type="transmembrane region" description="Helical" evidence="2">
    <location>
        <begin position="72"/>
        <end position="95"/>
    </location>
</feature>
<accession>A7VNC8</accession>
<keyword evidence="1" id="KW-0175">Coiled coil</keyword>
<dbReference type="HOGENOM" id="CLU_055257_2_2_9"/>
<sequence length="280" mass="32046">MVVLTENAVFISKLVISFALYSLLGWACESTYCSIPAKRFINRGFLNGPFCPVYGVGALLVIFLLRPFTQNLLVLFVFGVLVTSVLEYITGFLLEKLFHTTWWDYSKRKFNIKGRVCLRNSLLFGILSVLLLHFINPFVEKLEAWIPEWALSAIAFVFLFYFITDSVITVRSILAMNGKLDELEKVLEEIKNKGEENRERLQQSFESKVNATREAVLELQAASVERLQERMETISKGLNSGAQRRLLKAFPGMKAGTRRASILHMKETVGHQRAKKRERK</sequence>
<protein>
    <submittedName>
        <fullName evidence="3">Uncharacterized protein</fullName>
    </submittedName>
</protein>
<keyword evidence="2" id="KW-1133">Transmembrane helix</keyword>
<proteinExistence type="predicted"/>